<evidence type="ECO:0000313" key="3">
    <source>
        <dbReference type="Proteomes" id="UP000034539"/>
    </source>
</evidence>
<dbReference type="EMBL" id="LBXN01000032">
    <property type="protein sequence ID" value="KKR32775.1"/>
    <property type="molecule type" value="Genomic_DNA"/>
</dbReference>
<sequence length="483" mass="54397">MISKSIILDIKKVFLIFIIFLLLSLFTSTSGSEESRIDKAKALLEKRNFVGVSIMVKEIIETSKEKSEIGLAYKIKGDIKSDVFEYYENALAEYRKALTFPISEDISRDISIKIAVISLKLQKQEKAEKKDYSKEEVRVALARVKELIVTSKGRFRISSLTGGDPFTLTNGAKLSVSEKGIIVNSKELPAKQVNIEPENIEPEKDSLIILNGKALRGRLIVLKDKQELVAINQLNIEEYLYGVLPKEINPDWPVEAMKAQAIASRSYALFNCKINRDKPFDLDATMFSQMYGGVSSENRKSNLAVDKTKGQVLFYNGSLVLAYFHSNSGGFLEDSENIWGIDLPYFEETQDQYSNNIPGYNWSYKISLKDICSALNDNGIRVNKVNEIIPTRMSKYGRITKIFINHSEGKLELNGNTFRLMIGPGKIKSTLCEIKRKGDIVEFSGRGFGHGVGMSQWGAYTMAKKGYTCKDILAFYYKGTEVR</sequence>
<dbReference type="PANTHER" id="PTHR30032">
    <property type="entry name" value="N-ACETYLMURAMOYL-L-ALANINE AMIDASE-RELATED"/>
    <property type="match status" value="1"/>
</dbReference>
<dbReference type="PANTHER" id="PTHR30032:SF4">
    <property type="entry name" value="AMIDASE ENHANCER"/>
    <property type="match status" value="1"/>
</dbReference>
<dbReference type="NCBIfam" id="TIGR02669">
    <property type="entry name" value="SpoIID_LytB"/>
    <property type="match status" value="1"/>
</dbReference>
<feature type="domain" description="Sporulation stage II protein D amidase enhancer LytB N-terminal" evidence="1">
    <location>
        <begin position="225"/>
        <end position="315"/>
    </location>
</feature>
<gene>
    <name evidence="2" type="ORF">UT63_C0032G0006</name>
</gene>
<dbReference type="GO" id="GO:0030288">
    <property type="term" value="C:outer membrane-bounded periplasmic space"/>
    <property type="evidence" value="ECO:0007669"/>
    <property type="project" value="TreeGrafter"/>
</dbReference>
<reference evidence="2 3" key="1">
    <citation type="journal article" date="2015" name="Nature">
        <title>rRNA introns, odd ribosomes, and small enigmatic genomes across a large radiation of phyla.</title>
        <authorList>
            <person name="Brown C.T."/>
            <person name="Hug L.A."/>
            <person name="Thomas B.C."/>
            <person name="Sharon I."/>
            <person name="Castelle C.J."/>
            <person name="Singh A."/>
            <person name="Wilkins M.J."/>
            <person name="Williams K.H."/>
            <person name="Banfield J.F."/>
        </authorList>
    </citation>
    <scope>NUCLEOTIDE SEQUENCE [LARGE SCALE GENOMIC DNA]</scope>
</reference>
<dbReference type="GO" id="GO:0030435">
    <property type="term" value="P:sporulation resulting in formation of a cellular spore"/>
    <property type="evidence" value="ECO:0007669"/>
    <property type="project" value="InterPro"/>
</dbReference>
<dbReference type="InterPro" id="IPR013486">
    <property type="entry name" value="SpoIID/LytB"/>
</dbReference>
<organism evidence="2 3">
    <name type="scientific">Candidatus Gottesmanbacteria bacterium GW2011_GWC2_39_8</name>
    <dbReference type="NCBI Taxonomy" id="1618450"/>
    <lineage>
        <taxon>Bacteria</taxon>
        <taxon>Candidatus Gottesmaniibacteriota</taxon>
    </lineage>
</organism>
<dbReference type="Proteomes" id="UP000034539">
    <property type="component" value="Unassembled WGS sequence"/>
</dbReference>
<dbReference type="AlphaFoldDB" id="A0A0G0SDJ3"/>
<comment type="caution">
    <text evidence="2">The sequence shown here is derived from an EMBL/GenBank/DDBJ whole genome shotgun (WGS) entry which is preliminary data.</text>
</comment>
<dbReference type="InterPro" id="IPR013693">
    <property type="entry name" value="SpoIID/LytB_N"/>
</dbReference>
<proteinExistence type="predicted"/>
<accession>A0A0G0SDJ3</accession>
<name>A0A0G0SDJ3_9BACT</name>
<evidence type="ECO:0000313" key="2">
    <source>
        <dbReference type="EMBL" id="KKR32775.1"/>
    </source>
</evidence>
<dbReference type="Pfam" id="PF08486">
    <property type="entry name" value="SpoIID"/>
    <property type="match status" value="1"/>
</dbReference>
<protein>
    <recommendedName>
        <fullName evidence="1">Sporulation stage II protein D amidase enhancer LytB N-terminal domain-containing protein</fullName>
    </recommendedName>
</protein>
<dbReference type="InterPro" id="IPR051922">
    <property type="entry name" value="Bact_Sporulation_Assoc"/>
</dbReference>
<evidence type="ECO:0000259" key="1">
    <source>
        <dbReference type="Pfam" id="PF08486"/>
    </source>
</evidence>